<dbReference type="Pfam" id="PF12770">
    <property type="entry name" value="CHAT"/>
    <property type="match status" value="1"/>
</dbReference>
<keyword evidence="4" id="KW-1185">Reference proteome</keyword>
<dbReference type="InterPro" id="IPR024983">
    <property type="entry name" value="CHAT_dom"/>
</dbReference>
<evidence type="ECO:0000313" key="3">
    <source>
        <dbReference type="EMBL" id="MFC1572789.1"/>
    </source>
</evidence>
<dbReference type="PANTHER" id="PTHR10098:SF108">
    <property type="entry name" value="TETRATRICOPEPTIDE REPEAT PROTEIN 28"/>
    <property type="match status" value="1"/>
</dbReference>
<organism evidence="3 4">
    <name type="scientific">Eiseniibacteriota bacterium</name>
    <dbReference type="NCBI Taxonomy" id="2212470"/>
    <lineage>
        <taxon>Bacteria</taxon>
        <taxon>Candidatus Eiseniibacteriota</taxon>
    </lineage>
</organism>
<sequence>MVTGHRSLNQAESTVQDSLRQTLSRHESQLAALQEASQASSNERTAEDLETTRTRLSAAEAAWSTFHEEIARKYPVSEGQAFPLERVQETLTDQTALIGWLHVEINPKEVSSWGYVIRNEDPVEWVRLDNQSGRTEMSADIEKAREVHDALTIASAWPCRPASVARITGEIRKLWRRWMAPLTQHLVGVEHLVVIPSGPMLGIPIEALVDSDSVHLGDHFTVSYTPSATIHTWLWEQSAQRRAPMVRSALLVGDPPFTDDHLVAMEREAEDQSFVEGVLFASAEPPLQTTVVRSALFGNQEALASLPRLPRTRDEVERVASAIPAATTLLGPEASEQRLFDLAESGALRGFDIIHLATHALVDDALPERSALVLSRVGLPDPHEAIVAGARVHDGLLTAKEIVREWDLDADLVTLSGCQTGLGRKAAGEGHIGLAHAFLQAGARSILVSLWKAEEEATSLLMTRFYENLTGAYRDERDGRRGESMPKAAALREAKRWLRTYIDDEGHQPFQHPSYWSGFVLIGEP</sequence>
<feature type="domain" description="CHAT" evidence="2">
    <location>
        <begin position="171"/>
        <end position="524"/>
    </location>
</feature>
<reference evidence="3 4" key="1">
    <citation type="submission" date="2024-09" db="EMBL/GenBank/DDBJ databases">
        <authorList>
            <person name="D'Angelo T."/>
        </authorList>
    </citation>
    <scope>NUCLEOTIDE SEQUENCE [LARGE SCALE GENOMIC DNA]</scope>
    <source>
        <strain evidence="3">SAG AM-320-E07</strain>
    </source>
</reference>
<dbReference type="Proteomes" id="UP001593833">
    <property type="component" value="Unassembled WGS sequence"/>
</dbReference>
<evidence type="ECO:0000313" key="4">
    <source>
        <dbReference type="Proteomes" id="UP001593833"/>
    </source>
</evidence>
<name>A0ABV6YKE1_UNCEI</name>
<dbReference type="EMBL" id="JBHPKH010000039">
    <property type="protein sequence ID" value="MFC1572789.1"/>
    <property type="molecule type" value="Genomic_DNA"/>
</dbReference>
<protein>
    <submittedName>
        <fullName evidence="3">CHAT domain-containing protein</fullName>
    </submittedName>
</protein>
<accession>A0ABV6YKE1</accession>
<dbReference type="PANTHER" id="PTHR10098">
    <property type="entry name" value="RAPSYN-RELATED"/>
    <property type="match status" value="1"/>
</dbReference>
<evidence type="ECO:0000259" key="2">
    <source>
        <dbReference type="Pfam" id="PF12770"/>
    </source>
</evidence>
<feature type="compositionally biased region" description="Polar residues" evidence="1">
    <location>
        <begin position="1"/>
        <end position="22"/>
    </location>
</feature>
<comment type="caution">
    <text evidence="3">The sequence shown here is derived from an EMBL/GenBank/DDBJ whole genome shotgun (WGS) entry which is preliminary data.</text>
</comment>
<evidence type="ECO:0000256" key="1">
    <source>
        <dbReference type="SAM" id="MobiDB-lite"/>
    </source>
</evidence>
<feature type="region of interest" description="Disordered" evidence="1">
    <location>
        <begin position="1"/>
        <end position="26"/>
    </location>
</feature>
<proteinExistence type="predicted"/>
<gene>
    <name evidence="3" type="ORF">ACFL6M_04240</name>
</gene>